<dbReference type="Pfam" id="PF19189">
    <property type="entry name" value="Mtf2"/>
    <property type="match status" value="1"/>
</dbReference>
<reference evidence="2 3" key="1">
    <citation type="journal article" date="2004" name="Nature">
        <title>Genome evolution in yeasts.</title>
        <authorList>
            <consortium name="Genolevures"/>
            <person name="Dujon B."/>
            <person name="Sherman D."/>
            <person name="Fischer G."/>
            <person name="Durrens P."/>
            <person name="Casaregola S."/>
            <person name="Lafontaine I."/>
            <person name="de Montigny J."/>
            <person name="Marck C."/>
            <person name="Neuveglise C."/>
            <person name="Talla E."/>
            <person name="Goffard N."/>
            <person name="Frangeul L."/>
            <person name="Aigle M."/>
            <person name="Anthouard V."/>
            <person name="Babour A."/>
            <person name="Barbe V."/>
            <person name="Barnay S."/>
            <person name="Blanchin S."/>
            <person name="Beckerich J.M."/>
            <person name="Beyne E."/>
            <person name="Bleykasten C."/>
            <person name="Boisrame A."/>
            <person name="Boyer J."/>
            <person name="Cattolico L."/>
            <person name="Confanioleri F."/>
            <person name="de Daruvar A."/>
            <person name="Despons L."/>
            <person name="Fabre E."/>
            <person name="Fairhead C."/>
            <person name="Ferry-Dumazet H."/>
            <person name="Groppi A."/>
            <person name="Hantraye F."/>
            <person name="Hennequin C."/>
            <person name="Jauniaux N."/>
            <person name="Joyet P."/>
            <person name="Kachouri R."/>
            <person name="Kerrest A."/>
            <person name="Koszul R."/>
            <person name="Lemaire M."/>
            <person name="Lesur I."/>
            <person name="Ma L."/>
            <person name="Muller H."/>
            <person name="Nicaud J.M."/>
            <person name="Nikolski M."/>
            <person name="Oztas S."/>
            <person name="Ozier-Kalogeropoulos O."/>
            <person name="Pellenz S."/>
            <person name="Potier S."/>
            <person name="Richard G.F."/>
            <person name="Straub M.L."/>
            <person name="Suleau A."/>
            <person name="Swennene D."/>
            <person name="Tekaia F."/>
            <person name="Wesolowski-Louvel M."/>
            <person name="Westhof E."/>
            <person name="Wirth B."/>
            <person name="Zeniou-Meyer M."/>
            <person name="Zivanovic I."/>
            <person name="Bolotin-Fukuhara M."/>
            <person name="Thierry A."/>
            <person name="Bouchier C."/>
            <person name="Caudron B."/>
            <person name="Scarpelli C."/>
            <person name="Gaillardin C."/>
            <person name="Weissenbach J."/>
            <person name="Wincker P."/>
            <person name="Souciet J.L."/>
        </authorList>
    </citation>
    <scope>NUCLEOTIDE SEQUENCE [LARGE SCALE GENOMIC DNA]</scope>
    <source>
        <strain evidence="3">ATCC 8585 / CBS 2359 / DSM 70799 / NBRC 1267 / NRRL Y-1140 / WM37</strain>
    </source>
</reference>
<name>Q6CND6_KLULA</name>
<dbReference type="PaxDb" id="284590-Q6CND6"/>
<dbReference type="KEGG" id="kla:KLLA0_E13399g"/>
<dbReference type="HOGENOM" id="CLU_056437_0_0_1"/>
<proteinExistence type="predicted"/>
<dbReference type="InterPro" id="IPR040009">
    <property type="entry name" value="Mtf2/C5D6.12-like"/>
</dbReference>
<dbReference type="PANTHER" id="PTHR39468:SF1">
    <property type="entry name" value="MTF2-LIKE C-TERMINAL DOMAIN-CONTAINING PROTEIN"/>
    <property type="match status" value="1"/>
</dbReference>
<gene>
    <name evidence="2" type="ORF">KLLA0_E13399g</name>
</gene>
<evidence type="ECO:0000313" key="3">
    <source>
        <dbReference type="Proteomes" id="UP000000598"/>
    </source>
</evidence>
<dbReference type="PANTHER" id="PTHR39468">
    <property type="entry name" value="CHROMOSOME 7, WHOLE GENOME SHOTGUN SEQUENCE"/>
    <property type="match status" value="1"/>
</dbReference>
<feature type="domain" description="Mtf2-like C-terminal" evidence="1">
    <location>
        <begin position="155"/>
        <end position="368"/>
    </location>
</feature>
<accession>Q6CND6</accession>
<keyword evidence="3" id="KW-1185">Reference proteome</keyword>
<evidence type="ECO:0000313" key="2">
    <source>
        <dbReference type="EMBL" id="CAG99640.1"/>
    </source>
</evidence>
<dbReference type="OMA" id="WCTENAN"/>
<dbReference type="InterPro" id="IPR043837">
    <property type="entry name" value="Mtf2-like_C"/>
</dbReference>
<dbReference type="GO" id="GO:0005739">
    <property type="term" value="C:mitochondrion"/>
    <property type="evidence" value="ECO:0007669"/>
    <property type="project" value="InterPro"/>
</dbReference>
<dbReference type="STRING" id="284590.Q6CND6"/>
<dbReference type="AlphaFoldDB" id="Q6CND6"/>
<dbReference type="Proteomes" id="UP000000598">
    <property type="component" value="Chromosome E"/>
</dbReference>
<organism evidence="2 3">
    <name type="scientific">Kluyveromyces lactis (strain ATCC 8585 / CBS 2359 / DSM 70799 / NBRC 1267 / NRRL Y-1140 / WM37)</name>
    <name type="common">Yeast</name>
    <name type="synonym">Candida sphaerica</name>
    <dbReference type="NCBI Taxonomy" id="284590"/>
    <lineage>
        <taxon>Eukaryota</taxon>
        <taxon>Fungi</taxon>
        <taxon>Dikarya</taxon>
        <taxon>Ascomycota</taxon>
        <taxon>Saccharomycotina</taxon>
        <taxon>Saccharomycetes</taxon>
        <taxon>Saccharomycetales</taxon>
        <taxon>Saccharomycetaceae</taxon>
        <taxon>Kluyveromyces</taxon>
    </lineage>
</organism>
<dbReference type="eggNOG" id="ENOG502RXV4">
    <property type="taxonomic scope" value="Eukaryota"/>
</dbReference>
<sequence length="372" mass="42747">MLNAARMNSSLLFKAHLHNVTTRATRRLLSQSCKLGQKHVSSTADAIEEHNTISEVIEEIKQKKNPDKEAMNRLLNPVFFNKQIVFSDKSPSWTGIMETDKDSDSQTPLPHSSFRLSDHDIRDLPISATSYQNVRLSGIEKAIQLVAEKEKLRVALEHALAPHLNHLKKTVTTDKELLDTCMHYLDQYLQRDPKMEVQTKRFIEVIHKRSCEEPSNLPQPYSITLPAIIRYIFDSGEFKLPGDRNYIILKTIYNKCKSCKDLGLYLDVCNIDFYNLLIKFMWEEYKDLVMVKELVYEMDANGITGDIATTEILEDICEQVRFITDVIVSENAGIGEADQELSKTSVLWCTENANVIDQLTKYLKTLKRSLMR</sequence>
<dbReference type="InParanoid" id="Q6CND6"/>
<protein>
    <submittedName>
        <fullName evidence="2">KLLA0E13399p</fullName>
    </submittedName>
</protein>
<evidence type="ECO:0000259" key="1">
    <source>
        <dbReference type="Pfam" id="PF19189"/>
    </source>
</evidence>
<dbReference type="FunCoup" id="Q6CND6">
    <property type="interactions" value="66"/>
</dbReference>
<dbReference type="EMBL" id="CR382125">
    <property type="protein sequence ID" value="CAG99640.1"/>
    <property type="molecule type" value="Genomic_DNA"/>
</dbReference>